<protein>
    <recommendedName>
        <fullName evidence="6">Pro-resilin</fullName>
    </recommendedName>
</protein>
<feature type="region of interest" description="Disordered" evidence="3">
    <location>
        <begin position="54"/>
        <end position="86"/>
    </location>
</feature>
<dbReference type="PROSITE" id="PS51155">
    <property type="entry name" value="CHIT_BIND_RR_2"/>
    <property type="match status" value="1"/>
</dbReference>
<keyword evidence="1 2" id="KW-0193">Cuticle</keyword>
<dbReference type="PROSITE" id="PS00233">
    <property type="entry name" value="CHIT_BIND_RR_1"/>
    <property type="match status" value="1"/>
</dbReference>
<accession>A0A1Y1MNA0</accession>
<name>A0A1Y1MNA0_PHOPY</name>
<sequence>MKVILVLSIIGLISAEPPVSYLPPSNQYGAPSGSFGSPSFASHTAAILRPNAQYGAPNQQYGAPNQQYGAPDGGHNGGGYGGHRGYDDGPSEPANYNFEYHVYEPSYGNDFGHQEARQGDVAQGRYFVLLPDGRKQIVDYIADSNGYKPKISYEGTANGGGYAGAGGYQGGGGGSAGYHY</sequence>
<reference evidence="5" key="1">
    <citation type="journal article" date="2016" name="Sci. Rep.">
        <title>Molecular characterization of firefly nuptial gifts: a multi-omics approach sheds light on postcopulatory sexual selection.</title>
        <authorList>
            <person name="Al-Wathiqui N."/>
            <person name="Fallon T.R."/>
            <person name="South A."/>
            <person name="Weng J.K."/>
            <person name="Lewis S.M."/>
        </authorList>
    </citation>
    <scope>NUCLEOTIDE SEQUENCE</scope>
</reference>
<feature type="chain" id="PRO_5013322163" description="Pro-resilin" evidence="4">
    <location>
        <begin position="16"/>
        <end position="180"/>
    </location>
</feature>
<evidence type="ECO:0000313" key="5">
    <source>
        <dbReference type="EMBL" id="JAV86190.1"/>
    </source>
</evidence>
<dbReference type="Pfam" id="PF00379">
    <property type="entry name" value="Chitin_bind_4"/>
    <property type="match status" value="1"/>
</dbReference>
<evidence type="ECO:0000256" key="2">
    <source>
        <dbReference type="PROSITE-ProRule" id="PRU00497"/>
    </source>
</evidence>
<dbReference type="InterPro" id="IPR051217">
    <property type="entry name" value="Insect_Cuticle_Struc_Prot"/>
</dbReference>
<dbReference type="AlphaFoldDB" id="A0A1Y1MNA0"/>
<evidence type="ECO:0008006" key="6">
    <source>
        <dbReference type="Google" id="ProtNLM"/>
    </source>
</evidence>
<evidence type="ECO:0000256" key="1">
    <source>
        <dbReference type="ARBA" id="ARBA00022460"/>
    </source>
</evidence>
<dbReference type="GO" id="GO:0005615">
    <property type="term" value="C:extracellular space"/>
    <property type="evidence" value="ECO:0007669"/>
    <property type="project" value="TreeGrafter"/>
</dbReference>
<dbReference type="PANTHER" id="PTHR12236">
    <property type="entry name" value="STRUCTURAL CONTITUENT OF CUTICLE"/>
    <property type="match status" value="1"/>
</dbReference>
<proteinExistence type="predicted"/>
<dbReference type="PANTHER" id="PTHR12236:SF98">
    <property type="entry name" value="CUTICULAR PROTEIN 56F"/>
    <property type="match status" value="1"/>
</dbReference>
<feature type="compositionally biased region" description="Polar residues" evidence="3">
    <location>
        <begin position="56"/>
        <end position="67"/>
    </location>
</feature>
<evidence type="ECO:0000256" key="3">
    <source>
        <dbReference type="SAM" id="MobiDB-lite"/>
    </source>
</evidence>
<dbReference type="GO" id="GO:0031012">
    <property type="term" value="C:extracellular matrix"/>
    <property type="evidence" value="ECO:0007669"/>
    <property type="project" value="TreeGrafter"/>
</dbReference>
<feature type="signal peptide" evidence="4">
    <location>
        <begin position="1"/>
        <end position="15"/>
    </location>
</feature>
<keyword evidence="4" id="KW-0732">Signal</keyword>
<dbReference type="EMBL" id="GEZM01028956">
    <property type="protein sequence ID" value="JAV86190.1"/>
    <property type="molecule type" value="Transcribed_RNA"/>
</dbReference>
<feature type="compositionally biased region" description="Gly residues" evidence="3">
    <location>
        <begin position="71"/>
        <end position="83"/>
    </location>
</feature>
<organism evidence="5">
    <name type="scientific">Photinus pyralis</name>
    <name type="common">Common eastern firefly</name>
    <name type="synonym">Lampyris pyralis</name>
    <dbReference type="NCBI Taxonomy" id="7054"/>
    <lineage>
        <taxon>Eukaryota</taxon>
        <taxon>Metazoa</taxon>
        <taxon>Ecdysozoa</taxon>
        <taxon>Arthropoda</taxon>
        <taxon>Hexapoda</taxon>
        <taxon>Insecta</taxon>
        <taxon>Pterygota</taxon>
        <taxon>Neoptera</taxon>
        <taxon>Endopterygota</taxon>
        <taxon>Coleoptera</taxon>
        <taxon>Polyphaga</taxon>
        <taxon>Elateriformia</taxon>
        <taxon>Elateroidea</taxon>
        <taxon>Lampyridae</taxon>
        <taxon>Lampyrinae</taxon>
        <taxon>Photinus</taxon>
    </lineage>
</organism>
<evidence type="ECO:0000256" key="4">
    <source>
        <dbReference type="SAM" id="SignalP"/>
    </source>
</evidence>
<dbReference type="GO" id="GO:0042302">
    <property type="term" value="F:structural constituent of cuticle"/>
    <property type="evidence" value="ECO:0007669"/>
    <property type="project" value="UniProtKB-UniRule"/>
</dbReference>
<dbReference type="InterPro" id="IPR031311">
    <property type="entry name" value="CHIT_BIND_RR_consensus"/>
</dbReference>
<dbReference type="InterPro" id="IPR000618">
    <property type="entry name" value="Insect_cuticle"/>
</dbReference>